<evidence type="ECO:0000313" key="4">
    <source>
        <dbReference type="Proteomes" id="UP000094527"/>
    </source>
</evidence>
<gene>
    <name evidence="3" type="ORF">Ocin01_04564</name>
</gene>
<dbReference type="SUPFAM" id="SSF50370">
    <property type="entry name" value="Ricin B-like lectins"/>
    <property type="match status" value="1"/>
</dbReference>
<dbReference type="Gene3D" id="2.80.10.50">
    <property type="match status" value="1"/>
</dbReference>
<reference evidence="3 4" key="1">
    <citation type="journal article" date="2016" name="Genome Biol. Evol.">
        <title>Gene Family Evolution Reflects Adaptation to Soil Environmental Stressors in the Genome of the Collembolan Orchesella cincta.</title>
        <authorList>
            <person name="Faddeeva-Vakhrusheva A."/>
            <person name="Derks M.F."/>
            <person name="Anvar S.Y."/>
            <person name="Agamennone V."/>
            <person name="Suring W."/>
            <person name="Smit S."/>
            <person name="van Straalen N.M."/>
            <person name="Roelofs D."/>
        </authorList>
    </citation>
    <scope>NUCLEOTIDE SEQUENCE [LARGE SCALE GENOMIC DNA]</scope>
    <source>
        <tissue evidence="3">Mixed pool</tissue>
    </source>
</reference>
<dbReference type="AlphaFoldDB" id="A0A1D2NA50"/>
<name>A0A1D2NA50_ORCCI</name>
<organism evidence="3 4">
    <name type="scientific">Orchesella cincta</name>
    <name type="common">Springtail</name>
    <name type="synonym">Podura cincta</name>
    <dbReference type="NCBI Taxonomy" id="48709"/>
    <lineage>
        <taxon>Eukaryota</taxon>
        <taxon>Metazoa</taxon>
        <taxon>Ecdysozoa</taxon>
        <taxon>Arthropoda</taxon>
        <taxon>Hexapoda</taxon>
        <taxon>Collembola</taxon>
        <taxon>Entomobryomorpha</taxon>
        <taxon>Entomobryoidea</taxon>
        <taxon>Orchesellidae</taxon>
        <taxon>Orchesellinae</taxon>
        <taxon>Orchesella</taxon>
    </lineage>
</organism>
<comment type="caution">
    <text evidence="3">The sequence shown here is derived from an EMBL/GenBank/DDBJ whole genome shotgun (WGS) entry which is preliminary data.</text>
</comment>
<sequence>MQRFTCVLLISVANSLTAFASPSSVINNNIHSVNSLGHTFKETTLEKVKLIRHVPSGKCLIIENRDTIGRSGDKVVLWECHDIKHITGLEQEMFSLVKGIDNGYMMMGNAGSADHCPFSGRDYYDTLEVGKCDPTNAYQSWVFRKVDGTVDSYQIVHLVKGRCLRAPSAHDGAWVRSGDCDINDPMQTWRVCGLDHDCSFTI</sequence>
<feature type="domain" description="Ricin B lectin" evidence="2">
    <location>
        <begin position="51"/>
        <end position="189"/>
    </location>
</feature>
<proteinExistence type="predicted"/>
<feature type="signal peptide" evidence="1">
    <location>
        <begin position="1"/>
        <end position="20"/>
    </location>
</feature>
<dbReference type="EMBL" id="LJIJ01000124">
    <property type="protein sequence ID" value="ODN02130.1"/>
    <property type="molecule type" value="Genomic_DNA"/>
</dbReference>
<keyword evidence="1" id="KW-0732">Signal</keyword>
<accession>A0A1D2NA50</accession>
<evidence type="ECO:0000256" key="1">
    <source>
        <dbReference type="SAM" id="SignalP"/>
    </source>
</evidence>
<dbReference type="OMA" id="CDINDPM"/>
<dbReference type="InterPro" id="IPR000772">
    <property type="entry name" value="Ricin_B_lectin"/>
</dbReference>
<dbReference type="InterPro" id="IPR035992">
    <property type="entry name" value="Ricin_B-like_lectins"/>
</dbReference>
<feature type="chain" id="PRO_5008905280" description="Ricin B lectin domain-containing protein" evidence="1">
    <location>
        <begin position="21"/>
        <end position="202"/>
    </location>
</feature>
<dbReference type="OrthoDB" id="10430735at2759"/>
<dbReference type="Pfam" id="PF00652">
    <property type="entry name" value="Ricin_B_lectin"/>
    <property type="match status" value="1"/>
</dbReference>
<evidence type="ECO:0000313" key="3">
    <source>
        <dbReference type="EMBL" id="ODN02130.1"/>
    </source>
</evidence>
<dbReference type="PROSITE" id="PS50231">
    <property type="entry name" value="RICIN_B_LECTIN"/>
    <property type="match status" value="1"/>
</dbReference>
<evidence type="ECO:0000259" key="2">
    <source>
        <dbReference type="Pfam" id="PF00652"/>
    </source>
</evidence>
<dbReference type="Proteomes" id="UP000094527">
    <property type="component" value="Unassembled WGS sequence"/>
</dbReference>
<keyword evidence="4" id="KW-1185">Reference proteome</keyword>
<protein>
    <recommendedName>
        <fullName evidence="2">Ricin B lectin domain-containing protein</fullName>
    </recommendedName>
</protein>